<keyword evidence="7 9" id="KW-0472">Membrane</keyword>
<name>A0ABD1E3Y9_HYPHA</name>
<keyword evidence="4 9" id="KW-0812">Transmembrane</keyword>
<evidence type="ECO:0000256" key="1">
    <source>
        <dbReference type="ARBA" id="ARBA00004211"/>
    </source>
</evidence>
<dbReference type="PANTHER" id="PTHR19957:SF424">
    <property type="entry name" value="SYNTAXIN-1A"/>
    <property type="match status" value="1"/>
</dbReference>
<proteinExistence type="inferred from homology"/>
<comment type="caution">
    <text evidence="11">The sequence shown here is derived from an EMBL/GenBank/DDBJ whole genome shotgun (WGS) entry which is preliminary data.</text>
</comment>
<organism evidence="11 12">
    <name type="scientific">Hypothenemus hampei</name>
    <name type="common">Coffee berry borer</name>
    <dbReference type="NCBI Taxonomy" id="57062"/>
    <lineage>
        <taxon>Eukaryota</taxon>
        <taxon>Metazoa</taxon>
        <taxon>Ecdysozoa</taxon>
        <taxon>Arthropoda</taxon>
        <taxon>Hexapoda</taxon>
        <taxon>Insecta</taxon>
        <taxon>Pterygota</taxon>
        <taxon>Neoptera</taxon>
        <taxon>Endopterygota</taxon>
        <taxon>Coleoptera</taxon>
        <taxon>Polyphaga</taxon>
        <taxon>Cucujiformia</taxon>
        <taxon>Curculionidae</taxon>
        <taxon>Scolytinae</taxon>
        <taxon>Hypothenemus</taxon>
    </lineage>
</organism>
<feature type="coiled-coil region" evidence="8">
    <location>
        <begin position="61"/>
        <end position="120"/>
    </location>
</feature>
<dbReference type="CDD" id="cd15848">
    <property type="entry name" value="SNARE_syntaxin1-like"/>
    <property type="match status" value="1"/>
</dbReference>
<dbReference type="SUPFAM" id="SSF47661">
    <property type="entry name" value="t-snare proteins"/>
    <property type="match status" value="1"/>
</dbReference>
<dbReference type="GO" id="GO:0006836">
    <property type="term" value="P:neurotransmitter transport"/>
    <property type="evidence" value="ECO:0007669"/>
    <property type="project" value="UniProtKB-KW"/>
</dbReference>
<dbReference type="EMBL" id="JBDJPC010000012">
    <property type="protein sequence ID" value="KAL1489314.1"/>
    <property type="molecule type" value="Genomic_DNA"/>
</dbReference>
<keyword evidence="12" id="KW-1185">Reference proteome</keyword>
<dbReference type="InterPro" id="IPR006011">
    <property type="entry name" value="Syntaxin_N"/>
</dbReference>
<dbReference type="InterPro" id="IPR006012">
    <property type="entry name" value="Syntaxin/epimorphin_CS"/>
</dbReference>
<evidence type="ECO:0000256" key="8">
    <source>
        <dbReference type="SAM" id="Coils"/>
    </source>
</evidence>
<dbReference type="Proteomes" id="UP001566132">
    <property type="component" value="Unassembled WGS sequence"/>
</dbReference>
<dbReference type="InterPro" id="IPR000727">
    <property type="entry name" value="T_SNARE_dom"/>
</dbReference>
<evidence type="ECO:0000313" key="11">
    <source>
        <dbReference type="EMBL" id="KAL1489314.1"/>
    </source>
</evidence>
<feature type="transmembrane region" description="Helical" evidence="9">
    <location>
        <begin position="272"/>
        <end position="290"/>
    </location>
</feature>
<sequence>MAKDRLGDFVKKTKEKNNVASVQIEAESEPLIGGGNLRQVLDRAGVIRQWIETIENNVLTLREYIRKLDDLNANKKDLNEKIESLFRNNTSISQQIQGKLKELELELQQEANSNSTEQRIKSIQFNTLKTCYIKAFQCNADELEAFRNLKKSQLDAQLRAKGVKLTEEELNNFLEDGTDIQVFTENILAETAEAKRILQDLEDRHQQLLKIESMLMEIRALFLQMALLVDNQGEMIDRVEYQVQLAQDSVEQGRADLKNGETKRRKYLKRKIILILVVLVLIAIILALVFK</sequence>
<dbReference type="GO" id="GO:0016020">
    <property type="term" value="C:membrane"/>
    <property type="evidence" value="ECO:0007669"/>
    <property type="project" value="UniProtKB-SubCell"/>
</dbReference>
<evidence type="ECO:0000313" key="12">
    <source>
        <dbReference type="Proteomes" id="UP001566132"/>
    </source>
</evidence>
<dbReference type="InterPro" id="IPR010989">
    <property type="entry name" value="SNARE"/>
</dbReference>
<keyword evidence="8" id="KW-0175">Coiled coil</keyword>
<evidence type="ECO:0000259" key="10">
    <source>
        <dbReference type="PROSITE" id="PS50192"/>
    </source>
</evidence>
<dbReference type="InterPro" id="IPR045242">
    <property type="entry name" value="Syntaxin"/>
</dbReference>
<accession>A0ABD1E3Y9</accession>
<dbReference type="PROSITE" id="PS00914">
    <property type="entry name" value="SYNTAXIN"/>
    <property type="match status" value="1"/>
</dbReference>
<dbReference type="AlphaFoldDB" id="A0ABD1E3Y9"/>
<reference evidence="11 12" key="1">
    <citation type="submission" date="2024-05" db="EMBL/GenBank/DDBJ databases">
        <title>Genetic variation in Jamaican populations of the coffee berry borer (Hypothenemus hampei).</title>
        <authorList>
            <person name="Errbii M."/>
            <person name="Myrie A."/>
        </authorList>
    </citation>
    <scope>NUCLEOTIDE SEQUENCE [LARGE SCALE GENOMIC DNA]</scope>
    <source>
        <strain evidence="11">JA-Hopewell-2020-01-JO</strain>
        <tissue evidence="11">Whole body</tissue>
    </source>
</reference>
<dbReference type="Gene3D" id="1.20.5.110">
    <property type="match status" value="1"/>
</dbReference>
<gene>
    <name evidence="11" type="ORF">ABEB36_014236</name>
</gene>
<feature type="coiled-coil region" evidence="8">
    <location>
        <begin position="184"/>
        <end position="211"/>
    </location>
</feature>
<evidence type="ECO:0000256" key="3">
    <source>
        <dbReference type="ARBA" id="ARBA00022448"/>
    </source>
</evidence>
<keyword evidence="3" id="KW-0813">Transport</keyword>
<evidence type="ECO:0000256" key="5">
    <source>
        <dbReference type="ARBA" id="ARBA00022775"/>
    </source>
</evidence>
<evidence type="ECO:0000256" key="6">
    <source>
        <dbReference type="ARBA" id="ARBA00022989"/>
    </source>
</evidence>
<evidence type="ECO:0000256" key="4">
    <source>
        <dbReference type="ARBA" id="ARBA00022692"/>
    </source>
</evidence>
<feature type="domain" description="T-SNARE coiled-coil homology" evidence="10">
    <location>
        <begin position="198"/>
        <end position="260"/>
    </location>
</feature>
<dbReference type="Pfam" id="PF05739">
    <property type="entry name" value="SNARE"/>
    <property type="match status" value="1"/>
</dbReference>
<dbReference type="Gene3D" id="1.20.58.70">
    <property type="match status" value="1"/>
</dbReference>
<comment type="subcellular location">
    <subcellularLocation>
        <location evidence="1">Membrane</location>
        <topology evidence="1">Single-pass type IV membrane protein</topology>
    </subcellularLocation>
</comment>
<dbReference type="Pfam" id="PF00804">
    <property type="entry name" value="Syntaxin"/>
    <property type="match status" value="1"/>
</dbReference>
<evidence type="ECO:0000256" key="2">
    <source>
        <dbReference type="ARBA" id="ARBA00009063"/>
    </source>
</evidence>
<keyword evidence="6 9" id="KW-1133">Transmembrane helix</keyword>
<evidence type="ECO:0000256" key="7">
    <source>
        <dbReference type="ARBA" id="ARBA00023136"/>
    </source>
</evidence>
<comment type="similarity">
    <text evidence="2">Belongs to the syntaxin family.</text>
</comment>
<dbReference type="PANTHER" id="PTHR19957">
    <property type="entry name" value="SYNTAXIN"/>
    <property type="match status" value="1"/>
</dbReference>
<dbReference type="SMART" id="SM00397">
    <property type="entry name" value="t_SNARE"/>
    <property type="match status" value="1"/>
</dbReference>
<keyword evidence="5" id="KW-0532">Neurotransmitter transport</keyword>
<evidence type="ECO:0000256" key="9">
    <source>
        <dbReference type="SAM" id="Phobius"/>
    </source>
</evidence>
<dbReference type="PROSITE" id="PS50192">
    <property type="entry name" value="T_SNARE"/>
    <property type="match status" value="1"/>
</dbReference>
<protein>
    <recommendedName>
        <fullName evidence="10">t-SNARE coiled-coil homology domain-containing protein</fullName>
    </recommendedName>
</protein>